<keyword evidence="1" id="KW-0812">Transmembrane</keyword>
<feature type="transmembrane region" description="Helical" evidence="1">
    <location>
        <begin position="383"/>
        <end position="403"/>
    </location>
</feature>
<feature type="transmembrane region" description="Helical" evidence="1">
    <location>
        <begin position="526"/>
        <end position="544"/>
    </location>
</feature>
<feature type="transmembrane region" description="Helical" evidence="1">
    <location>
        <begin position="437"/>
        <end position="454"/>
    </location>
</feature>
<reference evidence="2 3" key="1">
    <citation type="submission" date="2022-06" db="EMBL/GenBank/DDBJ databases">
        <title>Isolation of gut microbiota from human fecal samples.</title>
        <authorList>
            <person name="Pamer E.G."/>
            <person name="Barat B."/>
            <person name="Waligurski E."/>
            <person name="Medina S."/>
            <person name="Paddock L."/>
            <person name="Mostad J."/>
        </authorList>
    </citation>
    <scope>NUCLEOTIDE SEQUENCE [LARGE SCALE GENOMIC DNA]</scope>
    <source>
        <strain evidence="2 3">DFI.7.95</strain>
    </source>
</reference>
<comment type="caution">
    <text evidence="2">The sequence shown here is derived from an EMBL/GenBank/DDBJ whole genome shotgun (WGS) entry which is preliminary data.</text>
</comment>
<gene>
    <name evidence="2" type="ORF">NE686_00220</name>
</gene>
<evidence type="ECO:0000256" key="1">
    <source>
        <dbReference type="SAM" id="Phobius"/>
    </source>
</evidence>
<keyword evidence="1" id="KW-1133">Transmembrane helix</keyword>
<dbReference type="SUPFAM" id="SSF53649">
    <property type="entry name" value="Alkaline phosphatase-like"/>
    <property type="match status" value="1"/>
</dbReference>
<protein>
    <submittedName>
        <fullName evidence="2">Uncharacterized protein</fullName>
    </submittedName>
</protein>
<feature type="transmembrane region" description="Helical" evidence="1">
    <location>
        <begin position="617"/>
        <end position="635"/>
    </location>
</feature>
<feature type="transmembrane region" description="Helical" evidence="1">
    <location>
        <begin position="352"/>
        <end position="371"/>
    </location>
</feature>
<dbReference type="Gene3D" id="3.40.720.10">
    <property type="entry name" value="Alkaline Phosphatase, subunit A"/>
    <property type="match status" value="1"/>
</dbReference>
<feature type="transmembrane region" description="Helical" evidence="1">
    <location>
        <begin position="665"/>
        <end position="683"/>
    </location>
</feature>
<proteinExistence type="predicted"/>
<evidence type="ECO:0000313" key="3">
    <source>
        <dbReference type="Proteomes" id="UP001524478"/>
    </source>
</evidence>
<keyword evidence="1" id="KW-0472">Membrane</keyword>
<dbReference type="InterPro" id="IPR017850">
    <property type="entry name" value="Alkaline_phosphatase_core_sf"/>
</dbReference>
<accession>A0ABT1S4U1</accession>
<dbReference type="RefSeq" id="WP_256310016.1">
    <property type="nucleotide sequence ID" value="NZ_JANGAC010000001.1"/>
</dbReference>
<feature type="transmembrane region" description="Helical" evidence="1">
    <location>
        <begin position="474"/>
        <end position="496"/>
    </location>
</feature>
<keyword evidence="3" id="KW-1185">Reference proteome</keyword>
<dbReference type="Proteomes" id="UP001524478">
    <property type="component" value="Unassembled WGS sequence"/>
</dbReference>
<feature type="transmembrane region" description="Helical" evidence="1">
    <location>
        <begin position="642"/>
        <end position="659"/>
    </location>
</feature>
<evidence type="ECO:0000313" key="2">
    <source>
        <dbReference type="EMBL" id="MCQ4921492.1"/>
    </source>
</evidence>
<feature type="transmembrane region" description="Helical" evidence="1">
    <location>
        <begin position="409"/>
        <end position="430"/>
    </location>
</feature>
<sequence>MKVIRILSLFLLLILLIPNLSYGIEDNSRVYLIVINKLTLKDIESMKNLKKIIEDGSIGLMNTRGVSGYTGAESFLTINSSRKSSCNYASIDFLPRELNGSIVNKSFSRLIKLNKNNKFSPYIGAIGDNLHSVGLKTAIYGNGDLINMPLKTAALIPMDSRGLVDYGNIDNITIEDNDYPFAIKTDYKKLLSEIKNSSANFIVGDTGDLDRIYRYSDFLSEDESKNIRERILLDIDSFIGELITILKYDKSLLIITSPNSGDVNVDDNKLSPIITWGNGIGKGILTSATTERAGIVANIDIGPTIMSFLRAPMDNMSGSQIKSIRKNDINLKDIIEYSQQINTTSKVRYNTLYYYEIFSMIILSLAIIFLIAKIRLSGKTKDIAKVLFAMILVFPNIFILVSIFKPRRIYSFILILFTLMLLSLIVLWVTRKSSDQIINIVSISIVITILDLISRGSISKFSVLSHDPTIGARYYGIGNEMVGLFLGSITIFSIGISKRNDKSLIPLFLLGISVILVGHPHYGANVGGAMAFIVATIFYVVEIFNKDKVLNLKRVFFMVISIILLISIMGFIDIKFNRNTTHLGNTILLTKNNGLSYLNKIIFRKLLMNIKLIGNSFWTYILLLHMILHTSIFYFKKMNNKTLTAAIAGLSGTIGGFLLNDSGLILAAICMNLITTGLYLEFVE</sequence>
<feature type="transmembrane region" description="Helical" evidence="1">
    <location>
        <begin position="503"/>
        <end position="520"/>
    </location>
</feature>
<dbReference type="EMBL" id="JANGAC010000001">
    <property type="protein sequence ID" value="MCQ4921492.1"/>
    <property type="molecule type" value="Genomic_DNA"/>
</dbReference>
<name>A0ABT1S4U1_9FIRM</name>
<feature type="transmembrane region" description="Helical" evidence="1">
    <location>
        <begin position="556"/>
        <end position="574"/>
    </location>
</feature>
<organism evidence="2 3">
    <name type="scientific">Tissierella carlieri</name>
    <dbReference type="NCBI Taxonomy" id="689904"/>
    <lineage>
        <taxon>Bacteria</taxon>
        <taxon>Bacillati</taxon>
        <taxon>Bacillota</taxon>
        <taxon>Tissierellia</taxon>
        <taxon>Tissierellales</taxon>
        <taxon>Tissierellaceae</taxon>
        <taxon>Tissierella</taxon>
    </lineage>
</organism>